<dbReference type="Proteomes" id="UP000030669">
    <property type="component" value="Unassembled WGS sequence"/>
</dbReference>
<dbReference type="AlphaFoldDB" id="S7R9W1"/>
<dbReference type="OrthoDB" id="5592585at2759"/>
<name>S7R9W1_GLOTA</name>
<sequence>FVYGLLLTEKHVRLYQFDRAGAVFSGRVPIHNEATTFVKLILALSTVDEVQLGFNDRIRWKNNDLYCIMDGVGTYKICNVKPFHRRTIRGRGTTCWVVEDPDEQGSRLLLKFAWRTLDRVPEWEFLEEIQRKCGRIPGVSELRGRGEIERISDLRNGAPLLTPTNKTINDRQYYYVFQPFYGRTLEKAPNTLILLEAFRDIIAAQWELARLDIVHRDISTQNMLLNERPDAQVGERGVLIDFDMAKRVIRDKSGAETDFRTGTRVFQSIKVLMGYGTHDYLDDLESSFYGITWIACTSDR</sequence>
<dbReference type="PANTHER" id="PTHR38248">
    <property type="entry name" value="FUNK1 6"/>
    <property type="match status" value="1"/>
</dbReference>
<evidence type="ECO:0000259" key="1">
    <source>
        <dbReference type="PROSITE" id="PS50011"/>
    </source>
</evidence>
<protein>
    <recommendedName>
        <fullName evidence="1">Protein kinase domain-containing protein</fullName>
    </recommendedName>
</protein>
<dbReference type="eggNOG" id="ENOG502S5WB">
    <property type="taxonomic scope" value="Eukaryota"/>
</dbReference>
<accession>S7R9W1</accession>
<dbReference type="GeneID" id="19305282"/>
<dbReference type="PROSITE" id="PS00109">
    <property type="entry name" value="PROTEIN_KINASE_TYR"/>
    <property type="match status" value="1"/>
</dbReference>
<dbReference type="PROSITE" id="PS50011">
    <property type="entry name" value="PROTEIN_KINASE_DOM"/>
    <property type="match status" value="1"/>
</dbReference>
<dbReference type="InterPro" id="IPR040976">
    <property type="entry name" value="Pkinase_fungal"/>
</dbReference>
<dbReference type="RefSeq" id="XP_007870378.1">
    <property type="nucleotide sequence ID" value="XM_007872187.1"/>
</dbReference>
<dbReference type="Pfam" id="PF17667">
    <property type="entry name" value="Pkinase_fungal"/>
    <property type="match status" value="1"/>
</dbReference>
<dbReference type="InterPro" id="IPR011009">
    <property type="entry name" value="Kinase-like_dom_sf"/>
</dbReference>
<feature type="non-terminal residue" evidence="2">
    <location>
        <position position="300"/>
    </location>
</feature>
<dbReference type="InterPro" id="IPR008266">
    <property type="entry name" value="Tyr_kinase_AS"/>
</dbReference>
<dbReference type="GO" id="GO:0004672">
    <property type="term" value="F:protein kinase activity"/>
    <property type="evidence" value="ECO:0007669"/>
    <property type="project" value="InterPro"/>
</dbReference>
<organism evidence="2 3">
    <name type="scientific">Gloeophyllum trabeum (strain ATCC 11539 / FP-39264 / Madison 617)</name>
    <name type="common">Brown rot fungus</name>
    <dbReference type="NCBI Taxonomy" id="670483"/>
    <lineage>
        <taxon>Eukaryota</taxon>
        <taxon>Fungi</taxon>
        <taxon>Dikarya</taxon>
        <taxon>Basidiomycota</taxon>
        <taxon>Agaricomycotina</taxon>
        <taxon>Agaricomycetes</taxon>
        <taxon>Gloeophyllales</taxon>
        <taxon>Gloeophyllaceae</taxon>
        <taxon>Gloeophyllum</taxon>
    </lineage>
</organism>
<evidence type="ECO:0000313" key="2">
    <source>
        <dbReference type="EMBL" id="EPQ51025.1"/>
    </source>
</evidence>
<dbReference type="Gene3D" id="1.10.510.10">
    <property type="entry name" value="Transferase(Phosphotransferase) domain 1"/>
    <property type="match status" value="1"/>
</dbReference>
<dbReference type="KEGG" id="gtr:GLOTRDRAFT_29445"/>
<dbReference type="SUPFAM" id="SSF56112">
    <property type="entry name" value="Protein kinase-like (PK-like)"/>
    <property type="match status" value="1"/>
</dbReference>
<dbReference type="HOGENOM" id="CLU_005513_6_1_1"/>
<dbReference type="EMBL" id="KB469312">
    <property type="protein sequence ID" value="EPQ51025.1"/>
    <property type="molecule type" value="Genomic_DNA"/>
</dbReference>
<feature type="domain" description="Protein kinase" evidence="1">
    <location>
        <begin position="83"/>
        <end position="300"/>
    </location>
</feature>
<keyword evidence="3" id="KW-1185">Reference proteome</keyword>
<feature type="non-terminal residue" evidence="2">
    <location>
        <position position="1"/>
    </location>
</feature>
<reference evidence="2 3" key="1">
    <citation type="journal article" date="2012" name="Science">
        <title>The Paleozoic origin of enzymatic lignin decomposition reconstructed from 31 fungal genomes.</title>
        <authorList>
            <person name="Floudas D."/>
            <person name="Binder M."/>
            <person name="Riley R."/>
            <person name="Barry K."/>
            <person name="Blanchette R.A."/>
            <person name="Henrissat B."/>
            <person name="Martinez A.T."/>
            <person name="Otillar R."/>
            <person name="Spatafora J.W."/>
            <person name="Yadav J.S."/>
            <person name="Aerts A."/>
            <person name="Benoit I."/>
            <person name="Boyd A."/>
            <person name="Carlson A."/>
            <person name="Copeland A."/>
            <person name="Coutinho P.M."/>
            <person name="de Vries R.P."/>
            <person name="Ferreira P."/>
            <person name="Findley K."/>
            <person name="Foster B."/>
            <person name="Gaskell J."/>
            <person name="Glotzer D."/>
            <person name="Gorecki P."/>
            <person name="Heitman J."/>
            <person name="Hesse C."/>
            <person name="Hori C."/>
            <person name="Igarashi K."/>
            <person name="Jurgens J.A."/>
            <person name="Kallen N."/>
            <person name="Kersten P."/>
            <person name="Kohler A."/>
            <person name="Kuees U."/>
            <person name="Kumar T.K.A."/>
            <person name="Kuo A."/>
            <person name="LaButti K."/>
            <person name="Larrondo L.F."/>
            <person name="Lindquist E."/>
            <person name="Ling A."/>
            <person name="Lombard V."/>
            <person name="Lucas S."/>
            <person name="Lundell T."/>
            <person name="Martin R."/>
            <person name="McLaughlin D.J."/>
            <person name="Morgenstern I."/>
            <person name="Morin E."/>
            <person name="Murat C."/>
            <person name="Nagy L.G."/>
            <person name="Nolan M."/>
            <person name="Ohm R.A."/>
            <person name="Patyshakuliyeva A."/>
            <person name="Rokas A."/>
            <person name="Ruiz-Duenas F.J."/>
            <person name="Sabat G."/>
            <person name="Salamov A."/>
            <person name="Samejima M."/>
            <person name="Schmutz J."/>
            <person name="Slot J.C."/>
            <person name="St John F."/>
            <person name="Stenlid J."/>
            <person name="Sun H."/>
            <person name="Sun S."/>
            <person name="Syed K."/>
            <person name="Tsang A."/>
            <person name="Wiebenga A."/>
            <person name="Young D."/>
            <person name="Pisabarro A."/>
            <person name="Eastwood D.C."/>
            <person name="Martin F."/>
            <person name="Cullen D."/>
            <person name="Grigoriev I.V."/>
            <person name="Hibbett D.S."/>
        </authorList>
    </citation>
    <scope>NUCLEOTIDE SEQUENCE [LARGE SCALE GENOMIC DNA]</scope>
    <source>
        <strain evidence="2 3">ATCC 11539</strain>
    </source>
</reference>
<dbReference type="PANTHER" id="PTHR38248:SF2">
    <property type="entry name" value="FUNK1 11"/>
    <property type="match status" value="1"/>
</dbReference>
<proteinExistence type="predicted"/>
<dbReference type="STRING" id="670483.S7R9W1"/>
<dbReference type="GO" id="GO:0005524">
    <property type="term" value="F:ATP binding"/>
    <property type="evidence" value="ECO:0007669"/>
    <property type="project" value="InterPro"/>
</dbReference>
<dbReference type="OMA" id="HYDGREM"/>
<gene>
    <name evidence="2" type="ORF">GLOTRDRAFT_29445</name>
</gene>
<dbReference type="InterPro" id="IPR000719">
    <property type="entry name" value="Prot_kinase_dom"/>
</dbReference>
<evidence type="ECO:0000313" key="3">
    <source>
        <dbReference type="Proteomes" id="UP000030669"/>
    </source>
</evidence>